<dbReference type="Pfam" id="PF09773">
    <property type="entry name" value="Meckelin"/>
    <property type="match status" value="1"/>
</dbReference>
<organism evidence="1 2">
    <name type="scientific">Synchytrium microbalum</name>
    <dbReference type="NCBI Taxonomy" id="1806994"/>
    <lineage>
        <taxon>Eukaryota</taxon>
        <taxon>Fungi</taxon>
        <taxon>Fungi incertae sedis</taxon>
        <taxon>Chytridiomycota</taxon>
        <taxon>Chytridiomycota incertae sedis</taxon>
        <taxon>Chytridiomycetes</taxon>
        <taxon>Synchytriales</taxon>
        <taxon>Synchytriaceae</taxon>
        <taxon>Synchytrium</taxon>
    </lineage>
</organism>
<dbReference type="EMBL" id="QEAO01000035">
    <property type="protein sequence ID" value="TPX32053.1"/>
    <property type="molecule type" value="Genomic_DNA"/>
</dbReference>
<accession>A0A507C3G2</accession>
<dbReference type="InterPro" id="IPR019170">
    <property type="entry name" value="Meckelin"/>
</dbReference>
<dbReference type="RefSeq" id="XP_031023327.1">
    <property type="nucleotide sequence ID" value="XM_031170673.1"/>
</dbReference>
<sequence>MLVKLDLAMLDLKPMVDAHPKSIRDFNRFLCAFFDKNLKEFPYYVRPRTLAQGMIHTTPDRSLRSVFVHGTSVDETSFGHVLLQGTEYDMLTCIITNSPSAAGLATITAEAVLRAARKHFGERNVAERKLLDVSFLLLQIFKFYYMCCII</sequence>
<dbReference type="PANTHER" id="PTHR21274:SF0">
    <property type="entry name" value="MECKELIN"/>
    <property type="match status" value="1"/>
</dbReference>
<proteinExistence type="predicted"/>
<dbReference type="GeneID" id="42005970"/>
<name>A0A507C3G2_9FUNG</name>
<dbReference type="PANTHER" id="PTHR21274">
    <property type="entry name" value="MECKELIN"/>
    <property type="match status" value="1"/>
</dbReference>
<dbReference type="STRING" id="1806994.A0A507C3G2"/>
<dbReference type="GO" id="GO:0060271">
    <property type="term" value="P:cilium assembly"/>
    <property type="evidence" value="ECO:0007669"/>
    <property type="project" value="InterPro"/>
</dbReference>
<comment type="caution">
    <text evidence="1">The sequence shown here is derived from an EMBL/GenBank/DDBJ whole genome shotgun (WGS) entry which is preliminary data.</text>
</comment>
<evidence type="ECO:0000313" key="1">
    <source>
        <dbReference type="EMBL" id="TPX32053.1"/>
    </source>
</evidence>
<reference evidence="1 2" key="1">
    <citation type="journal article" date="2019" name="Sci. Rep.">
        <title>Comparative genomics of chytrid fungi reveal insights into the obligate biotrophic and pathogenic lifestyle of Synchytrium endobioticum.</title>
        <authorList>
            <person name="van de Vossenberg B.T.L.H."/>
            <person name="Warris S."/>
            <person name="Nguyen H.D.T."/>
            <person name="van Gent-Pelzer M.P.E."/>
            <person name="Joly D.L."/>
            <person name="van de Geest H.C."/>
            <person name="Bonants P.J.M."/>
            <person name="Smith D.S."/>
            <person name="Levesque C.A."/>
            <person name="van der Lee T.A.J."/>
        </authorList>
    </citation>
    <scope>NUCLEOTIDE SEQUENCE [LARGE SCALE GENOMIC DNA]</scope>
    <source>
        <strain evidence="1 2">JEL517</strain>
    </source>
</reference>
<dbReference type="Proteomes" id="UP000319731">
    <property type="component" value="Unassembled WGS sequence"/>
</dbReference>
<dbReference type="AlphaFoldDB" id="A0A507C3G2"/>
<dbReference type="OrthoDB" id="419138at2759"/>
<gene>
    <name evidence="1" type="ORF">SmJEL517_g04745</name>
</gene>
<dbReference type="GO" id="GO:0036038">
    <property type="term" value="C:MKS complex"/>
    <property type="evidence" value="ECO:0007669"/>
    <property type="project" value="InterPro"/>
</dbReference>
<evidence type="ECO:0000313" key="2">
    <source>
        <dbReference type="Proteomes" id="UP000319731"/>
    </source>
</evidence>
<protein>
    <submittedName>
        <fullName evidence="1">Uncharacterized protein</fullName>
    </submittedName>
</protein>
<keyword evidence="2" id="KW-1185">Reference proteome</keyword>